<evidence type="ECO:0000313" key="2">
    <source>
        <dbReference type="EMBL" id="MFB9073282.1"/>
    </source>
</evidence>
<keyword evidence="3" id="KW-1185">Reference proteome</keyword>
<proteinExistence type="predicted"/>
<feature type="region of interest" description="Disordered" evidence="1">
    <location>
        <begin position="1"/>
        <end position="44"/>
    </location>
</feature>
<comment type="caution">
    <text evidence="2">The sequence shown here is derived from an EMBL/GenBank/DDBJ whole genome shotgun (WGS) entry which is preliminary data.</text>
</comment>
<dbReference type="Proteomes" id="UP001589575">
    <property type="component" value="Unassembled WGS sequence"/>
</dbReference>
<dbReference type="EMBL" id="JBHMFI010000001">
    <property type="protein sequence ID" value="MFB9073282.1"/>
    <property type="molecule type" value="Genomic_DNA"/>
</dbReference>
<name>A0ABV5G2W5_9MICC</name>
<organism evidence="2 3">
    <name type="scientific">Citricoccus parietis</name>
    <dbReference type="NCBI Taxonomy" id="592307"/>
    <lineage>
        <taxon>Bacteria</taxon>
        <taxon>Bacillati</taxon>
        <taxon>Actinomycetota</taxon>
        <taxon>Actinomycetes</taxon>
        <taxon>Micrococcales</taxon>
        <taxon>Micrococcaceae</taxon>
        <taxon>Citricoccus</taxon>
    </lineage>
</organism>
<sequence>MLRTWKAWSPARMRSASVNPPRGGRGWSSFPSSWVSTGSPVCGT</sequence>
<accession>A0ABV5G2W5</accession>
<protein>
    <submittedName>
        <fullName evidence="2">Uncharacterized protein</fullName>
    </submittedName>
</protein>
<evidence type="ECO:0000313" key="3">
    <source>
        <dbReference type="Proteomes" id="UP001589575"/>
    </source>
</evidence>
<gene>
    <name evidence="2" type="ORF">ACFFX0_19605</name>
</gene>
<feature type="compositionally biased region" description="Polar residues" evidence="1">
    <location>
        <begin position="29"/>
        <end position="44"/>
    </location>
</feature>
<reference evidence="2 3" key="1">
    <citation type="submission" date="2024-09" db="EMBL/GenBank/DDBJ databases">
        <authorList>
            <person name="Sun Q."/>
            <person name="Mori K."/>
        </authorList>
    </citation>
    <scope>NUCLEOTIDE SEQUENCE [LARGE SCALE GENOMIC DNA]</scope>
    <source>
        <strain evidence="2 3">CCM 7609</strain>
    </source>
</reference>
<evidence type="ECO:0000256" key="1">
    <source>
        <dbReference type="SAM" id="MobiDB-lite"/>
    </source>
</evidence>